<dbReference type="SUPFAM" id="SSF48371">
    <property type="entry name" value="ARM repeat"/>
    <property type="match status" value="2"/>
</dbReference>
<comment type="subcellular location">
    <subcellularLocation>
        <location evidence="1">Vacuole membrane</location>
        <topology evidence="1">Lipid-anchor</topology>
    </subcellularLocation>
</comment>
<dbReference type="GO" id="GO:0071562">
    <property type="term" value="P:nucleus-vacuole junction assembly"/>
    <property type="evidence" value="ECO:0007669"/>
    <property type="project" value="InterPro"/>
</dbReference>
<dbReference type="Pfam" id="PF13513">
    <property type="entry name" value="HEAT_EZ"/>
    <property type="match status" value="1"/>
</dbReference>
<evidence type="ECO:0000256" key="2">
    <source>
        <dbReference type="ARBA" id="ARBA00005462"/>
    </source>
</evidence>
<keyword evidence="6" id="KW-0449">Lipoprotein</keyword>
<feature type="repeat" description="ARM" evidence="8">
    <location>
        <begin position="482"/>
        <end position="524"/>
    </location>
</feature>
<evidence type="ECO:0000256" key="8">
    <source>
        <dbReference type="PROSITE-ProRule" id="PRU00259"/>
    </source>
</evidence>
<dbReference type="Proteomes" id="UP000054558">
    <property type="component" value="Unassembled WGS sequence"/>
</dbReference>
<accession>A0A1Y1HP09</accession>
<evidence type="ECO:0000256" key="5">
    <source>
        <dbReference type="ARBA" id="ARBA00023136"/>
    </source>
</evidence>
<evidence type="ECO:0000313" key="9">
    <source>
        <dbReference type="EMBL" id="GAQ78346.1"/>
    </source>
</evidence>
<keyword evidence="10" id="KW-1185">Reference proteome</keyword>
<reference evidence="9 10" key="1">
    <citation type="journal article" date="2014" name="Nat. Commun.">
        <title>Klebsormidium flaccidum genome reveals primary factors for plant terrestrial adaptation.</title>
        <authorList>
            <person name="Hori K."/>
            <person name="Maruyama F."/>
            <person name="Fujisawa T."/>
            <person name="Togashi T."/>
            <person name="Yamamoto N."/>
            <person name="Seo M."/>
            <person name="Sato S."/>
            <person name="Yamada T."/>
            <person name="Mori H."/>
            <person name="Tajima N."/>
            <person name="Moriyama T."/>
            <person name="Ikeuchi M."/>
            <person name="Watanabe M."/>
            <person name="Wada H."/>
            <person name="Kobayashi K."/>
            <person name="Saito M."/>
            <person name="Masuda T."/>
            <person name="Sasaki-Sekimoto Y."/>
            <person name="Mashiguchi K."/>
            <person name="Awai K."/>
            <person name="Shimojima M."/>
            <person name="Masuda S."/>
            <person name="Iwai M."/>
            <person name="Nobusawa T."/>
            <person name="Narise T."/>
            <person name="Kondo S."/>
            <person name="Saito H."/>
            <person name="Sato R."/>
            <person name="Murakawa M."/>
            <person name="Ihara Y."/>
            <person name="Oshima-Yamada Y."/>
            <person name="Ohtaka K."/>
            <person name="Satoh M."/>
            <person name="Sonobe K."/>
            <person name="Ishii M."/>
            <person name="Ohtani R."/>
            <person name="Kanamori-Sato M."/>
            <person name="Honoki R."/>
            <person name="Miyazaki D."/>
            <person name="Mochizuki H."/>
            <person name="Umetsu J."/>
            <person name="Higashi K."/>
            <person name="Shibata D."/>
            <person name="Kamiya Y."/>
            <person name="Sato N."/>
            <person name="Nakamura Y."/>
            <person name="Tabata S."/>
            <person name="Ida S."/>
            <person name="Kurokawa K."/>
            <person name="Ohta H."/>
        </authorList>
    </citation>
    <scope>NUCLEOTIDE SEQUENCE [LARGE SCALE GENOMIC DNA]</scope>
    <source>
        <strain evidence="9 10">NIES-2285</strain>
    </source>
</reference>
<evidence type="ECO:0000256" key="4">
    <source>
        <dbReference type="ARBA" id="ARBA00022737"/>
    </source>
</evidence>
<evidence type="ECO:0000256" key="6">
    <source>
        <dbReference type="ARBA" id="ARBA00023288"/>
    </source>
</evidence>
<keyword evidence="3" id="KW-0926">Vacuole</keyword>
<dbReference type="InterPro" id="IPR045156">
    <property type="entry name" value="Vac8"/>
</dbReference>
<evidence type="ECO:0000313" key="10">
    <source>
        <dbReference type="Proteomes" id="UP000054558"/>
    </source>
</evidence>
<dbReference type="EMBL" id="DF236960">
    <property type="protein sequence ID" value="GAQ78346.1"/>
    <property type="molecule type" value="Genomic_DNA"/>
</dbReference>
<protein>
    <recommendedName>
        <fullName evidence="7">Vacuolar protein 8</fullName>
    </recommendedName>
</protein>
<dbReference type="InterPro" id="IPR011989">
    <property type="entry name" value="ARM-like"/>
</dbReference>
<dbReference type="InterPro" id="IPR000225">
    <property type="entry name" value="Armadillo"/>
</dbReference>
<dbReference type="PANTHER" id="PTHR47249">
    <property type="entry name" value="VACUOLAR PROTEIN 8"/>
    <property type="match status" value="1"/>
</dbReference>
<comment type="similarity">
    <text evidence="2">Belongs to the beta-catenin family.</text>
</comment>
<name>A0A1Y1HP09_KLENI</name>
<organism evidence="9 10">
    <name type="scientific">Klebsormidium nitens</name>
    <name type="common">Green alga</name>
    <name type="synonym">Ulothrix nitens</name>
    <dbReference type="NCBI Taxonomy" id="105231"/>
    <lineage>
        <taxon>Eukaryota</taxon>
        <taxon>Viridiplantae</taxon>
        <taxon>Streptophyta</taxon>
        <taxon>Klebsormidiophyceae</taxon>
        <taxon>Klebsormidiales</taxon>
        <taxon>Klebsormidiaceae</taxon>
        <taxon>Klebsormidium</taxon>
    </lineage>
</organism>
<dbReference type="InterPro" id="IPR016024">
    <property type="entry name" value="ARM-type_fold"/>
</dbReference>
<dbReference type="PANTHER" id="PTHR47249:SF1">
    <property type="entry name" value="VACUOLAR PROTEIN 8"/>
    <property type="match status" value="1"/>
</dbReference>
<dbReference type="SMART" id="SM00185">
    <property type="entry name" value="ARM"/>
    <property type="match status" value="3"/>
</dbReference>
<dbReference type="OrthoDB" id="7537227at2759"/>
<proteinExistence type="inferred from homology"/>
<gene>
    <name evidence="9" type="ORF">KFL_000110440</name>
</gene>
<evidence type="ECO:0000256" key="7">
    <source>
        <dbReference type="ARBA" id="ARBA00026209"/>
    </source>
</evidence>
<feature type="repeat" description="ARM" evidence="8">
    <location>
        <begin position="649"/>
        <end position="693"/>
    </location>
</feature>
<dbReference type="STRING" id="105231.A0A1Y1HP09"/>
<keyword evidence="5" id="KW-0472">Membrane</keyword>
<dbReference type="GO" id="GO:0005774">
    <property type="term" value="C:vacuolar membrane"/>
    <property type="evidence" value="ECO:0007669"/>
    <property type="project" value="UniProtKB-SubCell"/>
</dbReference>
<dbReference type="AlphaFoldDB" id="A0A1Y1HP09"/>
<dbReference type="GO" id="GO:0043495">
    <property type="term" value="F:protein-membrane adaptor activity"/>
    <property type="evidence" value="ECO:0007669"/>
    <property type="project" value="InterPro"/>
</dbReference>
<evidence type="ECO:0000256" key="1">
    <source>
        <dbReference type="ARBA" id="ARBA00004592"/>
    </source>
</evidence>
<dbReference type="PROSITE" id="PS50176">
    <property type="entry name" value="ARM_REPEAT"/>
    <property type="match status" value="2"/>
</dbReference>
<dbReference type="Gene3D" id="1.25.10.10">
    <property type="entry name" value="Leucine-rich Repeat Variant"/>
    <property type="match status" value="2"/>
</dbReference>
<evidence type="ECO:0000256" key="3">
    <source>
        <dbReference type="ARBA" id="ARBA00022554"/>
    </source>
</evidence>
<keyword evidence="4" id="KW-0677">Repeat</keyword>
<sequence length="781" mass="85951">MGPSADNPFDRLPDELVLEILQMLLWRPFHFGPDKAKGRVRLEVVCRRFQALVRASGSLEWDLATDEQDEAAYVRYMLAQLDAARPLSRFALHMHADVSLMTFLQMVIPHSLRTLAEVRLFLVGDDKPCVNWESSFNLLQACDKLAALDIWLLNCSPKVPSTSLDFSTPLKSFRSLQSLTLYGFHIKKFAAFIQSFPVLKKLEVHHKAGQEDIVPPSSLQKLFWWGNKSGRIDWENPAEVHVPASLTMLLSIVRTGERWMGSDLSVMLDRLLDDEVAIQKALVRVPGAVQDVLSLFDVEVDFEYHEHIVNVLLKLSCEPEAKEVLASRVENLEVLVSLLVDDELVYDQAEICEIVATILLRVLSSNIESRKTIARLTNYVRNLVGLAIRTWDSRWDWRVAKDALEMLAYLTPEPEVVKSFTNDPDGLQKILKELAVSSIPGLYEGLVEFLDARREVRETAVDALTSLVKSSQEVKAVAAVPGCIEKLVSLLKDPSSEVQEKSACLLQSLAAGEDTARAIAKVPGCLQSLGQLLQSKRAGAQGAAAPVLLAITADPEDRKAIASVPLVLQNLRWLLECSGEVQEAAAAILGRLSEDAESRNSIASTPGCLQRLNFLLECKNAAVRKDALRVFESVSQDFTSRRGVAHLPGVFQRLVELLAGEAKDAETQCLAAGALGRLAADPEIAGALARVPGLDEGNGCHGTGVGRWDVRRWSKIKARQKQVTDVVRKACFLVLDTGFGQQCLHDSCKGIVTSSSKVSPGFLKVTVTVDTGSAFGPERTQ</sequence>